<dbReference type="CDD" id="cd18774">
    <property type="entry name" value="PDC2_HK_sensor"/>
    <property type="match status" value="1"/>
</dbReference>
<dbReference type="AlphaFoldDB" id="A0A3D9H9N7"/>
<keyword evidence="8" id="KW-1133">Transmembrane helix</keyword>
<keyword evidence="8" id="KW-0472">Membrane</keyword>
<keyword evidence="2" id="KW-0997">Cell inner membrane</keyword>
<evidence type="ECO:0000256" key="4">
    <source>
        <dbReference type="ARBA" id="ARBA00029447"/>
    </source>
</evidence>
<dbReference type="PROSITE" id="PS50885">
    <property type="entry name" value="HAMP"/>
    <property type="match status" value="1"/>
</dbReference>
<reference evidence="12 13" key="1">
    <citation type="submission" date="2018-07" db="EMBL/GenBank/DDBJ databases">
        <title>Genomic Encyclopedia of Type Strains, Phase III (KMG-III): the genomes of soil and plant-associated and newly described type strains.</title>
        <authorList>
            <person name="Whitman W."/>
        </authorList>
    </citation>
    <scope>NUCLEOTIDE SEQUENCE [LARGE SCALE GENOMIC DNA]</scope>
    <source>
        <strain evidence="12 13">CECT 8488</strain>
    </source>
</reference>
<feature type="domain" description="Methyl-accepting transducer" evidence="9">
    <location>
        <begin position="453"/>
        <end position="696"/>
    </location>
</feature>
<dbReference type="SUPFAM" id="SSF58104">
    <property type="entry name" value="Methyl-accepting chemotaxis protein (MCP) signaling domain"/>
    <property type="match status" value="1"/>
</dbReference>
<dbReference type="InterPro" id="IPR003660">
    <property type="entry name" value="HAMP_dom"/>
</dbReference>
<evidence type="ECO:0000256" key="8">
    <source>
        <dbReference type="SAM" id="Phobius"/>
    </source>
</evidence>
<evidence type="ECO:0000256" key="1">
    <source>
        <dbReference type="ARBA" id="ARBA00004429"/>
    </source>
</evidence>
<dbReference type="Gene3D" id="1.10.287.950">
    <property type="entry name" value="Methyl-accepting chemotaxis protein"/>
    <property type="match status" value="1"/>
</dbReference>
<feature type="transmembrane region" description="Helical" evidence="8">
    <location>
        <begin position="12"/>
        <end position="37"/>
    </location>
</feature>
<keyword evidence="6" id="KW-0175">Coiled coil</keyword>
<dbReference type="PROSITE" id="PS50192">
    <property type="entry name" value="T_SNARE"/>
    <property type="match status" value="1"/>
</dbReference>
<feature type="domain" description="T-SNARE coiled-coil homology" evidence="10">
    <location>
        <begin position="612"/>
        <end position="674"/>
    </location>
</feature>
<keyword evidence="13" id="KW-1185">Reference proteome</keyword>
<comment type="subcellular location">
    <subcellularLocation>
        <location evidence="1">Cell inner membrane</location>
        <topology evidence="1">Multi-pass membrane protein</topology>
    </subcellularLocation>
</comment>
<dbReference type="InterPro" id="IPR004090">
    <property type="entry name" value="Chemotax_Me-accpt_rcpt"/>
</dbReference>
<keyword evidence="2" id="KW-1003">Cell membrane</keyword>
<evidence type="ECO:0000259" key="10">
    <source>
        <dbReference type="PROSITE" id="PS50192"/>
    </source>
</evidence>
<evidence type="ECO:0000313" key="13">
    <source>
        <dbReference type="Proteomes" id="UP000256845"/>
    </source>
</evidence>
<comment type="similarity">
    <text evidence="4">Belongs to the methyl-accepting chemotaxis (MCP) protein family.</text>
</comment>
<evidence type="ECO:0000313" key="12">
    <source>
        <dbReference type="EMBL" id="RED46204.1"/>
    </source>
</evidence>
<dbReference type="GO" id="GO:0005886">
    <property type="term" value="C:plasma membrane"/>
    <property type="evidence" value="ECO:0007669"/>
    <property type="project" value="UniProtKB-SubCell"/>
</dbReference>
<feature type="region of interest" description="Disordered" evidence="7">
    <location>
        <begin position="460"/>
        <end position="489"/>
    </location>
</feature>
<dbReference type="InterPro" id="IPR000727">
    <property type="entry name" value="T_SNARE_dom"/>
</dbReference>
<feature type="coiled-coil region" evidence="6">
    <location>
        <begin position="408"/>
        <end position="435"/>
    </location>
</feature>
<evidence type="ECO:0000256" key="3">
    <source>
        <dbReference type="ARBA" id="ARBA00023224"/>
    </source>
</evidence>
<comment type="caution">
    <text evidence="12">The sequence shown here is derived from an EMBL/GenBank/DDBJ whole genome shotgun (WGS) entry which is preliminary data.</text>
</comment>
<sequence>MFSYLAKKKLRVLVPAVVVIMAFLATVTTGISSFLLADASLETESQNKLTAIAESRKNAMADYLNSIEQDLLIQAENPAIKQMLTEFIAAWDALGGNQEKTLQKIYITDNPNPTGQKDKLVKAPGSSDYEALHTRYHPWINQLQRDRGYYDIFLFDTRGNLVYTVFKELDYATNLVNGKYKETGLGIVYRAARDAAKVGSVSFDDFAPYAPSHGAPASFISTPVMENGKLLGVLVFQMPIDNINGIMNQRAGMGESGESYIVGEDLLMRSDSRFSEDSTILQVKVDSQTVKQALKGESGVEVVDDYRGIPVMSAYSPLHFQGANWAIMAEIDDEEVHAPSNHLMLWIGGILIGVVIVSALVGLPFATSITQPLVESVAVMGKLTKGELDTEIPTFDSDNALGRMVLALTDLRDGLRKAEELRRQQEKDAELKLKQAEQMRQWVDEFNTKSGAAIEQVSQASHAMKETASSMSRSADETTSLSSDVASAAEQASNNVNTVAGAAEQLSASIREISAQVQNSNSIARAAVDKAHESDRLVQGLVEGADRIGEVVTLINEIADQTNLLALNATIEAARAGDAGKGFAVVANEVKSLATQTGKATDEIGSQIVAIQNATNHTVSAIKEITGIIQEISDITTGIAAAVEEQGAATQEIARNTQQAASGTKNVTTNITGVNGAAAETKGATDKVMASADDLSLQADSLREEIQHFLERVQSVG</sequence>
<dbReference type="Gene3D" id="3.30.450.20">
    <property type="entry name" value="PAS domain"/>
    <property type="match status" value="1"/>
</dbReference>
<dbReference type="GO" id="GO:0007165">
    <property type="term" value="P:signal transduction"/>
    <property type="evidence" value="ECO:0007669"/>
    <property type="project" value="UniProtKB-KW"/>
</dbReference>
<gene>
    <name evidence="12" type="ORF">DFP90_110114</name>
</gene>
<evidence type="ECO:0000256" key="6">
    <source>
        <dbReference type="SAM" id="Coils"/>
    </source>
</evidence>
<organism evidence="12 13">
    <name type="scientific">Aestuariispira insulae</name>
    <dbReference type="NCBI Taxonomy" id="1461337"/>
    <lineage>
        <taxon>Bacteria</taxon>
        <taxon>Pseudomonadati</taxon>
        <taxon>Pseudomonadota</taxon>
        <taxon>Alphaproteobacteria</taxon>
        <taxon>Rhodospirillales</taxon>
        <taxon>Kiloniellaceae</taxon>
        <taxon>Aestuariispira</taxon>
    </lineage>
</organism>
<dbReference type="Gene3D" id="6.10.340.10">
    <property type="match status" value="1"/>
</dbReference>
<dbReference type="SMART" id="SM00283">
    <property type="entry name" value="MA"/>
    <property type="match status" value="1"/>
</dbReference>
<name>A0A3D9H9N7_9PROT</name>
<feature type="domain" description="HAMP" evidence="11">
    <location>
        <begin position="367"/>
        <end position="420"/>
    </location>
</feature>
<evidence type="ECO:0000256" key="7">
    <source>
        <dbReference type="SAM" id="MobiDB-lite"/>
    </source>
</evidence>
<dbReference type="SUPFAM" id="SSF158472">
    <property type="entry name" value="HAMP domain-like"/>
    <property type="match status" value="1"/>
</dbReference>
<dbReference type="PROSITE" id="PS50111">
    <property type="entry name" value="CHEMOTAXIS_TRANSDUC_2"/>
    <property type="match status" value="1"/>
</dbReference>
<dbReference type="PANTHER" id="PTHR32089:SF112">
    <property type="entry name" value="LYSOZYME-LIKE PROTEIN-RELATED"/>
    <property type="match status" value="1"/>
</dbReference>
<keyword evidence="8" id="KW-0812">Transmembrane</keyword>
<evidence type="ECO:0000259" key="9">
    <source>
        <dbReference type="PROSITE" id="PS50111"/>
    </source>
</evidence>
<dbReference type="GO" id="GO:0006935">
    <property type="term" value="P:chemotaxis"/>
    <property type="evidence" value="ECO:0007669"/>
    <property type="project" value="InterPro"/>
</dbReference>
<keyword evidence="3 5" id="KW-0807">Transducer</keyword>
<dbReference type="Pfam" id="PF00015">
    <property type="entry name" value="MCPsignal"/>
    <property type="match status" value="1"/>
</dbReference>
<accession>A0A3D9H9N7</accession>
<evidence type="ECO:0000256" key="5">
    <source>
        <dbReference type="PROSITE-ProRule" id="PRU00284"/>
    </source>
</evidence>
<proteinExistence type="inferred from homology"/>
<dbReference type="PANTHER" id="PTHR32089">
    <property type="entry name" value="METHYL-ACCEPTING CHEMOTAXIS PROTEIN MCPB"/>
    <property type="match status" value="1"/>
</dbReference>
<dbReference type="PRINTS" id="PR00260">
    <property type="entry name" value="CHEMTRNSDUCR"/>
</dbReference>
<protein>
    <submittedName>
        <fullName evidence="12">Methyl-accepting chemotaxis protein</fullName>
    </submittedName>
</protein>
<evidence type="ECO:0000259" key="11">
    <source>
        <dbReference type="PROSITE" id="PS50885"/>
    </source>
</evidence>
<dbReference type="InterPro" id="IPR004089">
    <property type="entry name" value="MCPsignal_dom"/>
</dbReference>
<dbReference type="GO" id="GO:0004888">
    <property type="term" value="F:transmembrane signaling receptor activity"/>
    <property type="evidence" value="ECO:0007669"/>
    <property type="project" value="InterPro"/>
</dbReference>
<evidence type="ECO:0000256" key="2">
    <source>
        <dbReference type="ARBA" id="ARBA00022519"/>
    </source>
</evidence>
<dbReference type="SMART" id="SM00304">
    <property type="entry name" value="HAMP"/>
    <property type="match status" value="1"/>
</dbReference>
<dbReference type="Proteomes" id="UP000256845">
    <property type="component" value="Unassembled WGS sequence"/>
</dbReference>
<dbReference type="EMBL" id="QRDW01000010">
    <property type="protein sequence ID" value="RED46204.1"/>
    <property type="molecule type" value="Genomic_DNA"/>
</dbReference>